<evidence type="ECO:0000256" key="12">
    <source>
        <dbReference type="RuleBase" id="RU000679"/>
    </source>
</evidence>
<evidence type="ECO:0000256" key="10">
    <source>
        <dbReference type="ARBA" id="ARBA00023201"/>
    </source>
</evidence>
<dbReference type="GO" id="GO:0015280">
    <property type="term" value="F:ligand-gated sodium channel activity"/>
    <property type="evidence" value="ECO:0007669"/>
    <property type="project" value="TreeGrafter"/>
</dbReference>
<dbReference type="STRING" id="568069.A0A1J1J5U2"/>
<sequence>MSKESRLKTYFRATTLHGFAYLANKRNSLAEKFEKNFQLTMFWIFVLVVSIGCNIILVMKLFERIESNPTIMYRSNVATQVTEIFFPALTYCSSILKNSSIRNTALFKAAWKLVTDNDTPEDVSTIQPKNRKKFFELLSKDVYSSLTFRGNWLNSYKLKMRKSLMSCGICQTINLADINDVINSSNVSHSFNFANLDKIHQNRFSEYSAFVDKPLETYPWKTNNYGSGIQGLISNPYETRAGNGFIIFIHNPYELPYEGHQQMILNEEEKVTFLVEPRLKILDESLMNLPIKKRNCYLKDEKELFMFKVYTKHNCQHECLWFYIRDQCNCIPFYMLQSPSTTICSVDKKKCYKEAHKTFWELPQEFCDCLDLCANLEYIIEQHKSLLTKDLIGNQRENAPKSFISIRFKNEEFYPLVTSSFMSSIDTTSDKSCRKSGKPNGNEELSSNLFSLFMKESSIHGLVYMNDRKLSLSERFIWIACFIISMTLCMLMISKLHVQLGTQGVMTVMENPMSVSEIPFPAVTFFTEHPKSNIKPPIDYIEKIALSDNFNETYAWHAHDIFKGMTVDALITGKFFGLYAYSRKMEDKTNYHVRSFSNSIVPQIKNISTSSWFQNQSGLWMDKYKTHFSEVLTSKGIGLSFNALNVSSILRFDQLSEDFLNNEDVIFKVGSETFNSEKPWKVASADNSLTFKISTSSTAKKNSYNKAFFVHSNNELPMNLLQSDDVIVFEGGKSLEILITPVMITINEDVESLGLNERKCFLKGEKRLRFFKTYTKRNCEIECFSNYTESICHCVPFSVVRDPLTKVCHLKSMNCVSKVKLMIQRRQDVSILESCNCLKTCEKLSYETEIIESRFRNFYINRLKPLSCSR</sequence>
<evidence type="ECO:0000256" key="11">
    <source>
        <dbReference type="ARBA" id="ARBA00023303"/>
    </source>
</evidence>
<dbReference type="EMBL" id="CVRI01000073">
    <property type="protein sequence ID" value="CRL07768.1"/>
    <property type="molecule type" value="Genomic_DNA"/>
</dbReference>
<evidence type="ECO:0000256" key="9">
    <source>
        <dbReference type="ARBA" id="ARBA00023136"/>
    </source>
</evidence>
<comment type="similarity">
    <text evidence="2 12">Belongs to the amiloride-sensitive sodium channel (TC 1.A.6) family.</text>
</comment>
<comment type="subcellular location">
    <subcellularLocation>
        <location evidence="1">Membrane</location>
        <topology evidence="1">Multi-pass membrane protein</topology>
    </subcellularLocation>
</comment>
<organism evidence="14 15">
    <name type="scientific">Clunio marinus</name>
    <dbReference type="NCBI Taxonomy" id="568069"/>
    <lineage>
        <taxon>Eukaryota</taxon>
        <taxon>Metazoa</taxon>
        <taxon>Ecdysozoa</taxon>
        <taxon>Arthropoda</taxon>
        <taxon>Hexapoda</taxon>
        <taxon>Insecta</taxon>
        <taxon>Pterygota</taxon>
        <taxon>Neoptera</taxon>
        <taxon>Endopterygota</taxon>
        <taxon>Diptera</taxon>
        <taxon>Nematocera</taxon>
        <taxon>Chironomoidea</taxon>
        <taxon>Chironomidae</taxon>
        <taxon>Clunio</taxon>
    </lineage>
</organism>
<dbReference type="Proteomes" id="UP000183832">
    <property type="component" value="Unassembled WGS sequence"/>
</dbReference>
<protein>
    <submittedName>
        <fullName evidence="14">CLUMA_CG020722, isoform A</fullName>
    </submittedName>
</protein>
<dbReference type="Pfam" id="PF00858">
    <property type="entry name" value="ASC"/>
    <property type="match status" value="2"/>
</dbReference>
<evidence type="ECO:0000256" key="1">
    <source>
        <dbReference type="ARBA" id="ARBA00004141"/>
    </source>
</evidence>
<dbReference type="InterPro" id="IPR001873">
    <property type="entry name" value="ENaC"/>
</dbReference>
<proteinExistence type="inferred from homology"/>
<name>A0A1J1J5U2_9DIPT</name>
<dbReference type="OrthoDB" id="5874059at2759"/>
<evidence type="ECO:0000256" key="3">
    <source>
        <dbReference type="ARBA" id="ARBA00022448"/>
    </source>
</evidence>
<evidence type="ECO:0000313" key="15">
    <source>
        <dbReference type="Proteomes" id="UP000183832"/>
    </source>
</evidence>
<evidence type="ECO:0000313" key="14">
    <source>
        <dbReference type="EMBL" id="CRL07768.1"/>
    </source>
</evidence>
<evidence type="ECO:0000256" key="5">
    <source>
        <dbReference type="ARBA" id="ARBA00022692"/>
    </source>
</evidence>
<keyword evidence="6 13" id="KW-1133">Transmembrane helix</keyword>
<dbReference type="GO" id="GO:0005886">
    <property type="term" value="C:plasma membrane"/>
    <property type="evidence" value="ECO:0007669"/>
    <property type="project" value="TreeGrafter"/>
</dbReference>
<keyword evidence="8 12" id="KW-0406">Ion transport</keyword>
<evidence type="ECO:0000256" key="13">
    <source>
        <dbReference type="SAM" id="Phobius"/>
    </source>
</evidence>
<dbReference type="PANTHER" id="PTHR11690:SF288">
    <property type="entry name" value="AMILORIDE-SENSITIVE NA+ CHANNEL-RELATED"/>
    <property type="match status" value="1"/>
</dbReference>
<keyword evidence="15" id="KW-1185">Reference proteome</keyword>
<dbReference type="AlphaFoldDB" id="A0A1J1J5U2"/>
<evidence type="ECO:0000256" key="6">
    <source>
        <dbReference type="ARBA" id="ARBA00022989"/>
    </source>
</evidence>
<keyword evidence="4 12" id="KW-0894">Sodium channel</keyword>
<keyword evidence="11 12" id="KW-0407">Ion channel</keyword>
<keyword evidence="5 12" id="KW-0812">Transmembrane</keyword>
<keyword evidence="7" id="KW-0915">Sodium</keyword>
<keyword evidence="3 12" id="KW-0813">Transport</keyword>
<evidence type="ECO:0000256" key="2">
    <source>
        <dbReference type="ARBA" id="ARBA00007193"/>
    </source>
</evidence>
<keyword evidence="9 13" id="KW-0472">Membrane</keyword>
<dbReference type="Gene3D" id="1.10.287.820">
    <property type="entry name" value="Acid-sensing ion channel domain"/>
    <property type="match status" value="2"/>
</dbReference>
<keyword evidence="10 12" id="KW-0739">Sodium transport</keyword>
<feature type="transmembrane region" description="Helical" evidence="13">
    <location>
        <begin position="41"/>
        <end position="62"/>
    </location>
</feature>
<evidence type="ECO:0000256" key="8">
    <source>
        <dbReference type="ARBA" id="ARBA00023065"/>
    </source>
</evidence>
<reference evidence="14 15" key="1">
    <citation type="submission" date="2015-04" db="EMBL/GenBank/DDBJ databases">
        <authorList>
            <person name="Syromyatnikov M.Y."/>
            <person name="Popov V.N."/>
        </authorList>
    </citation>
    <scope>NUCLEOTIDE SEQUENCE [LARGE SCALE GENOMIC DNA]</scope>
</reference>
<dbReference type="PANTHER" id="PTHR11690">
    <property type="entry name" value="AMILORIDE-SENSITIVE SODIUM CHANNEL-RELATED"/>
    <property type="match status" value="1"/>
</dbReference>
<evidence type="ECO:0000256" key="4">
    <source>
        <dbReference type="ARBA" id="ARBA00022461"/>
    </source>
</evidence>
<evidence type="ECO:0000256" key="7">
    <source>
        <dbReference type="ARBA" id="ARBA00023053"/>
    </source>
</evidence>
<gene>
    <name evidence="14" type="ORF">CLUMA_CG020722</name>
</gene>
<accession>A0A1J1J5U2</accession>